<reference evidence="1 2" key="1">
    <citation type="submission" date="2019-03" db="EMBL/GenBank/DDBJ databases">
        <title>Single cell metagenomics reveals metabolic interactions within the superorganism composed of flagellate Streblomastix strix and complex community of Bacteroidetes bacteria on its surface.</title>
        <authorList>
            <person name="Treitli S.C."/>
            <person name="Kolisko M."/>
            <person name="Husnik F."/>
            <person name="Keeling P."/>
            <person name="Hampl V."/>
        </authorList>
    </citation>
    <scope>NUCLEOTIDE SEQUENCE [LARGE SCALE GENOMIC DNA]</scope>
    <source>
        <strain evidence="1">ST1C</strain>
    </source>
</reference>
<protein>
    <submittedName>
        <fullName evidence="1">Uncharacterized protein</fullName>
    </submittedName>
</protein>
<proteinExistence type="predicted"/>
<accession>A0A5J4TNW0</accession>
<comment type="caution">
    <text evidence="1">The sequence shown here is derived from an EMBL/GenBank/DDBJ whole genome shotgun (WGS) entry which is preliminary data.</text>
</comment>
<gene>
    <name evidence="1" type="ORF">EZS28_044328</name>
</gene>
<sequence>MHALIESVNSAANVYLMTLLSELKQSHFQLFYLPFPKDARATTCFENLCYQNMQVTIYEQNFPDMLMNTLDQQFFQLQLSASNLDLLFEASDEFEDVQQRQEIQLLEDLILTLIQQAF</sequence>
<organism evidence="1 2">
    <name type="scientific">Streblomastix strix</name>
    <dbReference type="NCBI Taxonomy" id="222440"/>
    <lineage>
        <taxon>Eukaryota</taxon>
        <taxon>Metamonada</taxon>
        <taxon>Preaxostyla</taxon>
        <taxon>Oxymonadida</taxon>
        <taxon>Streblomastigidae</taxon>
        <taxon>Streblomastix</taxon>
    </lineage>
</organism>
<evidence type="ECO:0000313" key="1">
    <source>
        <dbReference type="EMBL" id="KAA6360144.1"/>
    </source>
</evidence>
<dbReference type="AlphaFoldDB" id="A0A5J4TNW0"/>
<dbReference type="Proteomes" id="UP000324800">
    <property type="component" value="Unassembled WGS sequence"/>
</dbReference>
<evidence type="ECO:0000313" key="2">
    <source>
        <dbReference type="Proteomes" id="UP000324800"/>
    </source>
</evidence>
<name>A0A5J4TNW0_9EUKA</name>
<dbReference type="EMBL" id="SNRW01027356">
    <property type="protein sequence ID" value="KAA6360144.1"/>
    <property type="molecule type" value="Genomic_DNA"/>
</dbReference>